<gene>
    <name evidence="5" type="ORF">HCN44_008739</name>
</gene>
<dbReference type="InterPro" id="IPR056579">
    <property type="entry name" value="Ufl1_N"/>
</dbReference>
<dbReference type="AlphaFoldDB" id="A0A835CTH1"/>
<name>A0A835CTH1_APHGI</name>
<protein>
    <recommendedName>
        <fullName evidence="2">E3 UFM1-protein ligase 1 homolog</fullName>
    </recommendedName>
    <alternativeName>
        <fullName evidence="3">E3 UFM1-protein transferase 1 homolog</fullName>
    </alternativeName>
</protein>
<dbReference type="PANTHER" id="PTHR31057:SF0">
    <property type="entry name" value="E3 UFM1-PROTEIN LIGASE 1"/>
    <property type="match status" value="1"/>
</dbReference>
<organism evidence="5 6">
    <name type="scientific">Aphidius gifuensis</name>
    <name type="common">Parasitoid wasp</name>
    <dbReference type="NCBI Taxonomy" id="684658"/>
    <lineage>
        <taxon>Eukaryota</taxon>
        <taxon>Metazoa</taxon>
        <taxon>Ecdysozoa</taxon>
        <taxon>Arthropoda</taxon>
        <taxon>Hexapoda</taxon>
        <taxon>Insecta</taxon>
        <taxon>Pterygota</taxon>
        <taxon>Neoptera</taxon>
        <taxon>Endopterygota</taxon>
        <taxon>Hymenoptera</taxon>
        <taxon>Apocrita</taxon>
        <taxon>Ichneumonoidea</taxon>
        <taxon>Braconidae</taxon>
        <taxon>Aphidiinae</taxon>
        <taxon>Aphidius</taxon>
    </lineage>
</organism>
<evidence type="ECO:0000259" key="4">
    <source>
        <dbReference type="Pfam" id="PF09743"/>
    </source>
</evidence>
<accession>A0A835CTH1</accession>
<comment type="caution">
    <text evidence="5">The sequence shown here is derived from an EMBL/GenBank/DDBJ whole genome shotgun (WGS) entry which is preliminary data.</text>
</comment>
<sequence>MLIHHMLNQLYQILKNIIKILLLYLDNYINVFELTLQYDLPTESIQNLVEKELGYTVHGKQDKQDSRMFYTENFIAKNRAKIRGALSAIT</sequence>
<dbReference type="Pfam" id="PF09743">
    <property type="entry name" value="E3_UFM1_ligase"/>
    <property type="match status" value="1"/>
</dbReference>
<dbReference type="InterPro" id="IPR018611">
    <property type="entry name" value="Ufl1"/>
</dbReference>
<evidence type="ECO:0000256" key="2">
    <source>
        <dbReference type="ARBA" id="ARBA00014160"/>
    </source>
</evidence>
<evidence type="ECO:0000313" key="5">
    <source>
        <dbReference type="EMBL" id="KAF7995984.1"/>
    </source>
</evidence>
<dbReference type="GO" id="GO:0005789">
    <property type="term" value="C:endoplasmic reticulum membrane"/>
    <property type="evidence" value="ECO:0007669"/>
    <property type="project" value="TreeGrafter"/>
</dbReference>
<evidence type="ECO:0000313" key="6">
    <source>
        <dbReference type="Proteomes" id="UP000639338"/>
    </source>
</evidence>
<dbReference type="Proteomes" id="UP000639338">
    <property type="component" value="Unassembled WGS sequence"/>
</dbReference>
<dbReference type="GO" id="GO:0032434">
    <property type="term" value="P:regulation of proteasomal ubiquitin-dependent protein catabolic process"/>
    <property type="evidence" value="ECO:0007669"/>
    <property type="project" value="TreeGrafter"/>
</dbReference>
<reference evidence="5 6" key="1">
    <citation type="submission" date="2020-08" db="EMBL/GenBank/DDBJ databases">
        <title>Aphidius gifuensis genome sequencing and assembly.</title>
        <authorList>
            <person name="Du Z."/>
        </authorList>
    </citation>
    <scope>NUCLEOTIDE SEQUENCE [LARGE SCALE GENOMIC DNA]</scope>
    <source>
        <strain evidence="5">YNYX2018</strain>
        <tissue evidence="5">Adults</tissue>
    </source>
</reference>
<comment type="function">
    <text evidence="1">E3 UFM1-protein ligase that mediates ufmylation of target proteins.</text>
</comment>
<evidence type="ECO:0000256" key="1">
    <source>
        <dbReference type="ARBA" id="ARBA00003950"/>
    </source>
</evidence>
<proteinExistence type="predicted"/>
<dbReference type="GO" id="GO:0061666">
    <property type="term" value="F:UFM1 ligase activity"/>
    <property type="evidence" value="ECO:0007669"/>
    <property type="project" value="InterPro"/>
</dbReference>
<dbReference type="GO" id="GO:1990592">
    <property type="term" value="P:protein K69-linked ufmylation"/>
    <property type="evidence" value="ECO:0007669"/>
    <property type="project" value="TreeGrafter"/>
</dbReference>
<dbReference type="OrthoDB" id="10258297at2759"/>
<keyword evidence="6" id="KW-1185">Reference proteome</keyword>
<dbReference type="PANTHER" id="PTHR31057">
    <property type="entry name" value="E3 UFM1-PROTEIN LIGASE 1"/>
    <property type="match status" value="1"/>
</dbReference>
<dbReference type="EMBL" id="JACMRX010000002">
    <property type="protein sequence ID" value="KAF7995984.1"/>
    <property type="molecule type" value="Genomic_DNA"/>
</dbReference>
<feature type="domain" description="E3 UFM1-protein ligase 1-like N-terminal" evidence="4">
    <location>
        <begin position="27"/>
        <end position="90"/>
    </location>
</feature>
<evidence type="ECO:0000256" key="3">
    <source>
        <dbReference type="ARBA" id="ARBA00030452"/>
    </source>
</evidence>
<dbReference type="GO" id="GO:0034976">
    <property type="term" value="P:response to endoplasmic reticulum stress"/>
    <property type="evidence" value="ECO:0007669"/>
    <property type="project" value="TreeGrafter"/>
</dbReference>